<dbReference type="PROSITE" id="PS51294">
    <property type="entry name" value="HTH_MYB"/>
    <property type="match status" value="3"/>
</dbReference>
<dbReference type="GO" id="GO:0000978">
    <property type="term" value="F:RNA polymerase II cis-regulatory region sequence-specific DNA binding"/>
    <property type="evidence" value="ECO:0007669"/>
    <property type="project" value="TreeGrafter"/>
</dbReference>
<evidence type="ECO:0000256" key="5">
    <source>
        <dbReference type="ARBA" id="ARBA00023163"/>
    </source>
</evidence>
<feature type="region of interest" description="Disordered" evidence="7">
    <location>
        <begin position="1"/>
        <end position="39"/>
    </location>
</feature>
<feature type="region of interest" description="Disordered" evidence="7">
    <location>
        <begin position="329"/>
        <end position="352"/>
    </location>
</feature>
<keyword evidence="5" id="KW-0804">Transcription</keyword>
<keyword evidence="2" id="KW-0677">Repeat</keyword>
<reference evidence="12" key="1">
    <citation type="journal article" date="2017" name="Nat. Commun.">
        <title>The asparagus genome sheds light on the origin and evolution of a young Y chromosome.</title>
        <authorList>
            <person name="Harkess A."/>
            <person name="Zhou J."/>
            <person name="Xu C."/>
            <person name="Bowers J.E."/>
            <person name="Van der Hulst R."/>
            <person name="Ayyampalayam S."/>
            <person name="Mercati F."/>
            <person name="Riccardi P."/>
            <person name="McKain M.R."/>
            <person name="Kakrana A."/>
            <person name="Tang H."/>
            <person name="Ray J."/>
            <person name="Groenendijk J."/>
            <person name="Arikit S."/>
            <person name="Mathioni S.M."/>
            <person name="Nakano M."/>
            <person name="Shan H."/>
            <person name="Telgmann-Rauber A."/>
            <person name="Kanno A."/>
            <person name="Yue Z."/>
            <person name="Chen H."/>
            <person name="Li W."/>
            <person name="Chen Y."/>
            <person name="Xu X."/>
            <person name="Zhang Y."/>
            <person name="Luo S."/>
            <person name="Chen H."/>
            <person name="Gao J."/>
            <person name="Mao Z."/>
            <person name="Pires J.C."/>
            <person name="Luo M."/>
            <person name="Kudrna D."/>
            <person name="Wing R.A."/>
            <person name="Meyers B.C."/>
            <person name="Yi K."/>
            <person name="Kong H."/>
            <person name="Lavrijsen P."/>
            <person name="Sunseri F."/>
            <person name="Falavigna A."/>
            <person name="Ye Y."/>
            <person name="Leebens-Mack J.H."/>
            <person name="Chen G."/>
        </authorList>
    </citation>
    <scope>NUCLEOTIDE SEQUENCE [LARGE SCALE GENOMIC DNA]</scope>
    <source>
        <strain evidence="12">cv. DH0086</strain>
    </source>
</reference>
<evidence type="ECO:0000259" key="10">
    <source>
        <dbReference type="PROSITE" id="PS51294"/>
    </source>
</evidence>
<dbReference type="PROSITE" id="PS51293">
    <property type="entry name" value="SANT"/>
    <property type="match status" value="1"/>
</dbReference>
<feature type="domain" description="Myb-like" evidence="8">
    <location>
        <begin position="81"/>
        <end position="132"/>
    </location>
</feature>
<name>A0A5P1EGZ2_ASPOF</name>
<feature type="domain" description="Myb-like" evidence="8">
    <location>
        <begin position="29"/>
        <end position="80"/>
    </location>
</feature>
<evidence type="ECO:0000256" key="3">
    <source>
        <dbReference type="ARBA" id="ARBA00023015"/>
    </source>
</evidence>
<dbReference type="CDD" id="cd00167">
    <property type="entry name" value="SANT"/>
    <property type="match status" value="3"/>
</dbReference>
<dbReference type="EMBL" id="CM007387">
    <property type="protein sequence ID" value="ONK64089.1"/>
    <property type="molecule type" value="Genomic_DNA"/>
</dbReference>
<evidence type="ECO:0000313" key="12">
    <source>
        <dbReference type="Proteomes" id="UP000243459"/>
    </source>
</evidence>
<dbReference type="InterPro" id="IPR050560">
    <property type="entry name" value="MYB_TF"/>
</dbReference>
<dbReference type="OMA" id="NDRDWEY"/>
<protein>
    <submittedName>
        <fullName evidence="11">Uncharacterized protein</fullName>
    </submittedName>
</protein>
<evidence type="ECO:0000256" key="7">
    <source>
        <dbReference type="SAM" id="MobiDB-lite"/>
    </source>
</evidence>
<comment type="subcellular location">
    <subcellularLocation>
        <location evidence="1">Nucleus</location>
    </subcellularLocation>
</comment>
<dbReference type="Pfam" id="PF00249">
    <property type="entry name" value="Myb_DNA-binding"/>
    <property type="match status" value="3"/>
</dbReference>
<dbReference type="InterPro" id="IPR017884">
    <property type="entry name" value="SANT_dom"/>
</dbReference>
<feature type="domain" description="SANT" evidence="9">
    <location>
        <begin position="136"/>
        <end position="188"/>
    </location>
</feature>
<keyword evidence="12" id="KW-1185">Reference proteome</keyword>
<keyword evidence="6" id="KW-0539">Nucleus</keyword>
<proteinExistence type="predicted"/>
<dbReference type="Gene3D" id="1.10.10.60">
    <property type="entry name" value="Homeodomain-like"/>
    <property type="match status" value="3"/>
</dbReference>
<feature type="region of interest" description="Disordered" evidence="7">
    <location>
        <begin position="200"/>
        <end position="226"/>
    </location>
</feature>
<evidence type="ECO:0000259" key="9">
    <source>
        <dbReference type="PROSITE" id="PS51293"/>
    </source>
</evidence>
<accession>A0A5P1EGZ2</accession>
<feature type="domain" description="Myb-like" evidence="8">
    <location>
        <begin position="133"/>
        <end position="183"/>
    </location>
</feature>
<evidence type="ECO:0000256" key="1">
    <source>
        <dbReference type="ARBA" id="ARBA00004123"/>
    </source>
</evidence>
<dbReference type="FunFam" id="1.10.10.60:FF:000016">
    <property type="entry name" value="Transcriptional activator Myb isoform A"/>
    <property type="match status" value="1"/>
</dbReference>
<dbReference type="SMART" id="SM00717">
    <property type="entry name" value="SANT"/>
    <property type="match status" value="3"/>
</dbReference>
<dbReference type="GO" id="GO:0000981">
    <property type="term" value="F:DNA-binding transcription factor activity, RNA polymerase II-specific"/>
    <property type="evidence" value="ECO:0007669"/>
    <property type="project" value="TreeGrafter"/>
</dbReference>
<dbReference type="InterPro" id="IPR017930">
    <property type="entry name" value="Myb_dom"/>
</dbReference>
<dbReference type="PROSITE" id="PS50090">
    <property type="entry name" value="MYB_LIKE"/>
    <property type="match status" value="3"/>
</dbReference>
<dbReference type="Proteomes" id="UP000243459">
    <property type="component" value="Chromosome 7"/>
</dbReference>
<evidence type="ECO:0000256" key="2">
    <source>
        <dbReference type="ARBA" id="ARBA00022737"/>
    </source>
</evidence>
<evidence type="ECO:0000313" key="11">
    <source>
        <dbReference type="EMBL" id="ONK64089.1"/>
    </source>
</evidence>
<dbReference type="SUPFAM" id="SSF46689">
    <property type="entry name" value="Homeodomain-like"/>
    <property type="match status" value="2"/>
</dbReference>
<dbReference type="GO" id="GO:0005634">
    <property type="term" value="C:nucleus"/>
    <property type="evidence" value="ECO:0007669"/>
    <property type="project" value="UniProtKB-SubCell"/>
</dbReference>
<dbReference type="PANTHER" id="PTHR45614">
    <property type="entry name" value="MYB PROTEIN-RELATED"/>
    <property type="match status" value="1"/>
</dbReference>
<evidence type="ECO:0000259" key="8">
    <source>
        <dbReference type="PROSITE" id="PS50090"/>
    </source>
</evidence>
<keyword evidence="4" id="KW-0238">DNA-binding</keyword>
<feature type="domain" description="HTH myb-type" evidence="10">
    <location>
        <begin position="81"/>
        <end position="136"/>
    </location>
</feature>
<evidence type="ECO:0000256" key="4">
    <source>
        <dbReference type="ARBA" id="ARBA00023125"/>
    </source>
</evidence>
<keyword evidence="3" id="KW-0805">Transcription regulation</keyword>
<dbReference type="InterPro" id="IPR009057">
    <property type="entry name" value="Homeodomain-like_sf"/>
</dbReference>
<dbReference type="InterPro" id="IPR001005">
    <property type="entry name" value="SANT/Myb"/>
</dbReference>
<feature type="domain" description="HTH myb-type" evidence="10">
    <location>
        <begin position="137"/>
        <end position="187"/>
    </location>
</feature>
<evidence type="ECO:0000256" key="6">
    <source>
        <dbReference type="ARBA" id="ARBA00023242"/>
    </source>
</evidence>
<organism evidence="11 12">
    <name type="scientific">Asparagus officinalis</name>
    <name type="common">Garden asparagus</name>
    <dbReference type="NCBI Taxonomy" id="4686"/>
    <lineage>
        <taxon>Eukaryota</taxon>
        <taxon>Viridiplantae</taxon>
        <taxon>Streptophyta</taxon>
        <taxon>Embryophyta</taxon>
        <taxon>Tracheophyta</taxon>
        <taxon>Spermatophyta</taxon>
        <taxon>Magnoliopsida</taxon>
        <taxon>Liliopsida</taxon>
        <taxon>Asparagales</taxon>
        <taxon>Asparagaceae</taxon>
        <taxon>Asparagoideae</taxon>
        <taxon>Asparagus</taxon>
    </lineage>
</organism>
<dbReference type="Gramene" id="ONK64089">
    <property type="protein sequence ID" value="ONK64089"/>
    <property type="gene ID" value="A4U43_C07F21970"/>
</dbReference>
<dbReference type="FunFam" id="1.10.10.60:FF:000010">
    <property type="entry name" value="Transcriptional activator Myb isoform A"/>
    <property type="match status" value="1"/>
</dbReference>
<gene>
    <name evidence="11" type="ORF">A4U43_C07F21970</name>
</gene>
<dbReference type="AlphaFoldDB" id="A0A5P1EGZ2"/>
<dbReference type="OrthoDB" id="2143914at2759"/>
<feature type="domain" description="HTH myb-type" evidence="10">
    <location>
        <begin position="29"/>
        <end position="80"/>
    </location>
</feature>
<feature type="compositionally biased region" description="Basic and acidic residues" evidence="7">
    <location>
        <begin position="1"/>
        <end position="18"/>
    </location>
</feature>
<sequence>MMGGDLKRDSDGDYERRASTVAQKTCGPMRRSTKGNWTPEEDALLTESVKKHNGKNWKSIAKLFKNRTDVQCLHRWQKVLDPELVKGAWTKEEDDLILSQVKVHGTKNWSVVAKSLPGRIGKQCRERWHNHLNPAIKKDAWTKDEEKVLIWAQNMYGNRWAEIAKHIPGRSDNSIKNHWNCSLKKRCDLTNVTISHNLKNYLSEPQPQKSDRRPLEPKQASDCCSPNLEVSSLSQASSIIERQEQNGSPSEVLCTHQNDENTIFSTPPSVSSKNFSTPEANYQQAHTPVYNSTTSDLSVSISSSPISFLSSYVRSAAKDYELPSILSRPSQHKRAVDENDSVGVNHPTPKRAKHDIWSTEDFSNLPRDYLRLGLPGSTESIRRLEPEFDSVCDSASQQL</sequence>
<dbReference type="PANTHER" id="PTHR45614:SF232">
    <property type="entry name" value="TRANSCRIPTION FACTOR MYB3R-2"/>
    <property type="match status" value="1"/>
</dbReference>